<dbReference type="Pfam" id="PF13403">
    <property type="entry name" value="Hint_2"/>
    <property type="match status" value="1"/>
</dbReference>
<dbReference type="STRING" id="1123069.ruthe_00932"/>
<dbReference type="Gene3D" id="2.170.16.10">
    <property type="entry name" value="Hedgehog/Intein (Hint) domain"/>
    <property type="match status" value="1"/>
</dbReference>
<keyword evidence="2" id="KW-0964">Secreted</keyword>
<dbReference type="Pfam" id="PF00353">
    <property type="entry name" value="HemolysinCabind"/>
    <property type="match status" value="5"/>
</dbReference>
<proteinExistence type="predicted"/>
<dbReference type="Gene3D" id="2.150.10.10">
    <property type="entry name" value="Serralysin-like metalloprotease, C-terminal"/>
    <property type="match status" value="3"/>
</dbReference>
<comment type="caution">
    <text evidence="5">The sequence shown here is derived from an EMBL/GenBank/DDBJ whole genome shotgun (WGS) entry which is preliminary data.</text>
</comment>
<feature type="domain" description="Hedgehog/Intein (Hint)" evidence="4">
    <location>
        <begin position="322"/>
        <end position="468"/>
    </location>
</feature>
<evidence type="ECO:0000259" key="4">
    <source>
        <dbReference type="Pfam" id="PF13403"/>
    </source>
</evidence>
<dbReference type="AlphaFoldDB" id="S9R2F6"/>
<feature type="region of interest" description="Disordered" evidence="3">
    <location>
        <begin position="1"/>
        <end position="42"/>
    </location>
</feature>
<dbReference type="InterPro" id="IPR011049">
    <property type="entry name" value="Serralysin-like_metalloprot_C"/>
</dbReference>
<evidence type="ECO:0000256" key="1">
    <source>
        <dbReference type="ARBA" id="ARBA00004613"/>
    </source>
</evidence>
<dbReference type="SUPFAM" id="SSF51294">
    <property type="entry name" value="Hedgehog/intein (Hint) domain"/>
    <property type="match status" value="1"/>
</dbReference>
<reference evidence="5 6" key="1">
    <citation type="journal article" date="2013" name="Stand. Genomic Sci.">
        <title>Genome sequence of the reddish-pigmented Rubellimicrobium thermophilum type strain (DSM 16684(T)), a member of the Roseobacter clade.</title>
        <authorList>
            <person name="Fiebig A."/>
            <person name="Riedel T."/>
            <person name="Gronow S."/>
            <person name="Petersen J."/>
            <person name="Klenk H.P."/>
            <person name="Goker M."/>
        </authorList>
    </citation>
    <scope>NUCLEOTIDE SEQUENCE [LARGE SCALE GENOMIC DNA]</scope>
    <source>
        <strain evidence="5 6">DSM 16684</strain>
    </source>
</reference>
<dbReference type="PROSITE" id="PS50817">
    <property type="entry name" value="INTEIN_N_TER"/>
    <property type="match status" value="1"/>
</dbReference>
<dbReference type="PATRIC" id="fig|1123069.3.peg.903"/>
<dbReference type="Proteomes" id="UP000015346">
    <property type="component" value="Unassembled WGS sequence"/>
</dbReference>
<dbReference type="InterPro" id="IPR018511">
    <property type="entry name" value="Hemolysin-typ_Ca-bd_CS"/>
</dbReference>
<dbReference type="HOGENOM" id="CLU_010616_1_0_5"/>
<dbReference type="InterPro" id="IPR050557">
    <property type="entry name" value="RTX_toxin/Mannuronan_C5-epim"/>
</dbReference>
<evidence type="ECO:0000313" key="5">
    <source>
        <dbReference type="EMBL" id="EPX86123.1"/>
    </source>
</evidence>
<comment type="subcellular location">
    <subcellularLocation>
        <location evidence="1">Secreted</location>
    </subcellularLocation>
</comment>
<dbReference type="InterPro" id="IPR036844">
    <property type="entry name" value="Hint_dom_sf"/>
</dbReference>
<dbReference type="GO" id="GO:0005509">
    <property type="term" value="F:calcium ion binding"/>
    <property type="evidence" value="ECO:0007669"/>
    <property type="project" value="InterPro"/>
</dbReference>
<dbReference type="GO" id="GO:0005576">
    <property type="term" value="C:extracellular region"/>
    <property type="evidence" value="ECO:0007669"/>
    <property type="project" value="UniProtKB-SubCell"/>
</dbReference>
<dbReference type="PROSITE" id="PS00330">
    <property type="entry name" value="HEMOLYSIN_CALCIUM"/>
    <property type="match status" value="4"/>
</dbReference>
<dbReference type="PANTHER" id="PTHR38340">
    <property type="entry name" value="S-LAYER PROTEIN"/>
    <property type="match status" value="1"/>
</dbReference>
<dbReference type="RefSeq" id="WP_021097031.1">
    <property type="nucleotide sequence ID" value="NZ_KE557320.1"/>
</dbReference>
<sequence length="517" mass="54039">MVDDRVDGSGAPSGAPSRTRDGIVSGTPGDDRIDMAYAGDPDGDRIDNLDAILPGTRENDDVVDAGDGNDTVMAGLGNDTVFGGAGNDVIHGGADDDRLFGGDGDDTLFGGDGQDILFGGAGNDRLWGEAGDDTLKGGEGQDLLVGGAGNDWINGQEGNDTLFGGEGDDRIFGEDGDDTAYGGAGDDSIEGGAGNDVLFGGAGSDTIFGGTGDDVIGGDAGDDVLFDGDGDDVIFGGAGNDTIHGGSGRNILSGGDDRDLFLGGSGGSAVDGGSGGDDFDTLDLRGSGVRRIEYTSDDREDGIVHFRDGTTMTFTEIENVIPCFTPGTVIATPHGERPVEELKVGDRIITRDNGIQEIRWIGRKDLSARALVAAPHLRPILIRAGALGHGLPERDMLVSPNHRILVANERTQLYFEESEVLAAAKHMVGSPGIHAVDVMGVSYIHFMFDQHEVVLSNGAWTESFQPGDWSLKGIGNAQRSELFELFPELRTAQGIHSYHAARKTLKKHEARLLVRQG</sequence>
<evidence type="ECO:0000256" key="3">
    <source>
        <dbReference type="SAM" id="MobiDB-lite"/>
    </source>
</evidence>
<evidence type="ECO:0000313" key="6">
    <source>
        <dbReference type="Proteomes" id="UP000015346"/>
    </source>
</evidence>
<dbReference type="GO" id="GO:0016539">
    <property type="term" value="P:intein-mediated protein splicing"/>
    <property type="evidence" value="ECO:0007669"/>
    <property type="project" value="InterPro"/>
</dbReference>
<dbReference type="InterPro" id="IPR028992">
    <property type="entry name" value="Hedgehog/Intein_dom"/>
</dbReference>
<dbReference type="SUPFAM" id="SSF51120">
    <property type="entry name" value="beta-Roll"/>
    <property type="match status" value="2"/>
</dbReference>
<dbReference type="InterPro" id="IPR001343">
    <property type="entry name" value="Hemolysn_Ca-bd"/>
</dbReference>
<keyword evidence="6" id="KW-1185">Reference proteome</keyword>
<accession>S9R2F6</accession>
<dbReference type="PANTHER" id="PTHR38340:SF1">
    <property type="entry name" value="S-LAYER PROTEIN"/>
    <property type="match status" value="1"/>
</dbReference>
<gene>
    <name evidence="5" type="ORF">ruthe_00932</name>
</gene>
<dbReference type="InterPro" id="IPR006141">
    <property type="entry name" value="Intein_N"/>
</dbReference>
<protein>
    <submittedName>
        <fullName evidence="5">Hemolysin-type calcium-binding repeat (2 copies)/Hint domain protein</fullName>
    </submittedName>
</protein>
<organism evidence="5 6">
    <name type="scientific">Rubellimicrobium thermophilum DSM 16684</name>
    <dbReference type="NCBI Taxonomy" id="1123069"/>
    <lineage>
        <taxon>Bacteria</taxon>
        <taxon>Pseudomonadati</taxon>
        <taxon>Pseudomonadota</taxon>
        <taxon>Alphaproteobacteria</taxon>
        <taxon>Rhodobacterales</taxon>
        <taxon>Roseobacteraceae</taxon>
        <taxon>Rubellimicrobium</taxon>
    </lineage>
</organism>
<dbReference type="EMBL" id="AOLV01000010">
    <property type="protein sequence ID" value="EPX86123.1"/>
    <property type="molecule type" value="Genomic_DNA"/>
</dbReference>
<name>S9R2F6_9RHOB</name>
<evidence type="ECO:0000256" key="2">
    <source>
        <dbReference type="ARBA" id="ARBA00022525"/>
    </source>
</evidence>
<dbReference type="PRINTS" id="PR00313">
    <property type="entry name" value="CABNDNGRPT"/>
</dbReference>